<evidence type="ECO:0000313" key="10">
    <source>
        <dbReference type="EMBL" id="CAC5402687.1"/>
    </source>
</evidence>
<keyword evidence="4" id="KW-0255">Endonuclease</keyword>
<dbReference type="InterPro" id="IPR016197">
    <property type="entry name" value="Chromo-like_dom_sf"/>
</dbReference>
<dbReference type="InterPro" id="IPR043502">
    <property type="entry name" value="DNA/RNA_pol_sf"/>
</dbReference>
<dbReference type="GO" id="GO:0003676">
    <property type="term" value="F:nucleic acid binding"/>
    <property type="evidence" value="ECO:0007669"/>
    <property type="project" value="InterPro"/>
</dbReference>
<keyword evidence="3" id="KW-0540">Nuclease</keyword>
<feature type="domain" description="Integrase catalytic" evidence="9">
    <location>
        <begin position="224"/>
        <end position="388"/>
    </location>
</feature>
<evidence type="ECO:0000256" key="7">
    <source>
        <dbReference type="SAM" id="MobiDB-lite"/>
    </source>
</evidence>
<organism evidence="10 11">
    <name type="scientific">Mytilus coruscus</name>
    <name type="common">Sea mussel</name>
    <dbReference type="NCBI Taxonomy" id="42192"/>
    <lineage>
        <taxon>Eukaryota</taxon>
        <taxon>Metazoa</taxon>
        <taxon>Spiralia</taxon>
        <taxon>Lophotrochozoa</taxon>
        <taxon>Mollusca</taxon>
        <taxon>Bivalvia</taxon>
        <taxon>Autobranchia</taxon>
        <taxon>Pteriomorphia</taxon>
        <taxon>Mytilida</taxon>
        <taxon>Mytiloidea</taxon>
        <taxon>Mytilidae</taxon>
        <taxon>Mytilinae</taxon>
        <taxon>Mytilus</taxon>
    </lineage>
</organism>
<feature type="compositionally biased region" description="Polar residues" evidence="7">
    <location>
        <begin position="543"/>
        <end position="563"/>
    </location>
</feature>
<gene>
    <name evidence="10" type="ORF">MCOR_36615</name>
</gene>
<dbReference type="InterPro" id="IPR000953">
    <property type="entry name" value="Chromo/chromo_shadow_dom"/>
</dbReference>
<name>A0A6J8D4W2_MYTCO</name>
<evidence type="ECO:0000256" key="6">
    <source>
        <dbReference type="ARBA" id="ARBA00022918"/>
    </source>
</evidence>
<dbReference type="CDD" id="cd09274">
    <property type="entry name" value="RNase_HI_RT_Ty3"/>
    <property type="match status" value="1"/>
</dbReference>
<protein>
    <recommendedName>
        <fullName evidence="12">Integrase catalytic domain-containing protein</fullName>
    </recommendedName>
</protein>
<dbReference type="InterPro" id="IPR023780">
    <property type="entry name" value="Chromo_domain"/>
</dbReference>
<dbReference type="Proteomes" id="UP000507470">
    <property type="component" value="Unassembled WGS sequence"/>
</dbReference>
<evidence type="ECO:0008006" key="12">
    <source>
        <dbReference type="Google" id="ProtNLM"/>
    </source>
</evidence>
<dbReference type="GO" id="GO:0003964">
    <property type="term" value="F:RNA-directed DNA polymerase activity"/>
    <property type="evidence" value="ECO:0007669"/>
    <property type="project" value="UniProtKB-KW"/>
</dbReference>
<keyword evidence="2" id="KW-0548">Nucleotidyltransferase</keyword>
<dbReference type="Gene3D" id="3.30.70.270">
    <property type="match status" value="1"/>
</dbReference>
<dbReference type="Gene3D" id="3.30.420.10">
    <property type="entry name" value="Ribonuclease H-like superfamily/Ribonuclease H"/>
    <property type="match status" value="1"/>
</dbReference>
<dbReference type="Gene3D" id="2.40.50.40">
    <property type="match status" value="1"/>
</dbReference>
<dbReference type="Pfam" id="PF00665">
    <property type="entry name" value="rve"/>
    <property type="match status" value="1"/>
</dbReference>
<dbReference type="PANTHER" id="PTHR37984">
    <property type="entry name" value="PROTEIN CBG26694"/>
    <property type="match status" value="1"/>
</dbReference>
<sequence length="647" mass="75014">MEYMQFYKLSGCCQFECLTLTEVRTSEHSQTLTNLTKKEVPFEWSEKCQKSFDKLKDALCLPPVLAYPDLSKPFILTTDANGTAIGYILGQFDSEGRERVCAYNGRSLSQSETKWSISEKECLAVLEGIKNYHVYLANSHFKIYTDHQALNWLSSIKQSTGRLARWSVLLQGYDYEICFRRGRHILLCSKTISFLVCIKQLQTISEGVICAREQNNQHMQRVPLTNMPIQDTFSRWHLDIIGPFQALTKESYRYILIIVDSFSKWSEAFPVRSESAEEISKILHREIFSRYGTCHSLVTDRGQGFASKLIAAINQIYNVKHSFTSSYHPQTNSVAERTNKTIIQCMRTLVHENQLNWPELLPGILMAFRMTPSASLEFSPFYLVFGKEMNLPLDTNLIPKPDINKNLVHHIKNVLDNLKIARTLATENLKHAQEYQKLHYDKNTELPTFEIQDQVLLYSPKVPVGLSSKLHRKFDGPFYIARKGLNHTYKLRRCSNNKELKSMINANRLKLYHPPDHRRDLGAPDDDVPRQDPMRIVPPNFVQPPQNDQQIDRNPQVNDQDNNVADAGVQDDPSRDIDQNKTYEISRILKSRKNKGKPEFLIKWAGYTEKTWEPEEHIPTEIIRQFYATRTQKGTRRRRPVKNAFFQ</sequence>
<dbReference type="InterPro" id="IPR043128">
    <property type="entry name" value="Rev_trsase/Diguanyl_cyclase"/>
</dbReference>
<feature type="domain" description="Chromo" evidence="8">
    <location>
        <begin position="583"/>
        <end position="638"/>
    </location>
</feature>
<feature type="compositionally biased region" description="Basic and acidic residues" evidence="7">
    <location>
        <begin position="513"/>
        <end position="533"/>
    </location>
</feature>
<dbReference type="Pfam" id="PF00385">
    <property type="entry name" value="Chromo"/>
    <property type="match status" value="1"/>
</dbReference>
<dbReference type="SUPFAM" id="SSF54160">
    <property type="entry name" value="Chromo domain-like"/>
    <property type="match status" value="1"/>
</dbReference>
<reference evidence="10 11" key="1">
    <citation type="submission" date="2020-06" db="EMBL/GenBank/DDBJ databases">
        <authorList>
            <person name="Li R."/>
            <person name="Bekaert M."/>
        </authorList>
    </citation>
    <scope>NUCLEOTIDE SEQUENCE [LARGE SCALE GENOMIC DNA]</scope>
    <source>
        <strain evidence="11">wild</strain>
    </source>
</reference>
<dbReference type="PROSITE" id="PS50994">
    <property type="entry name" value="INTEGRASE"/>
    <property type="match status" value="1"/>
</dbReference>
<evidence type="ECO:0000256" key="5">
    <source>
        <dbReference type="ARBA" id="ARBA00022801"/>
    </source>
</evidence>
<keyword evidence="6" id="KW-0695">RNA-directed DNA polymerase</keyword>
<dbReference type="InterPro" id="IPR036397">
    <property type="entry name" value="RNaseH_sf"/>
</dbReference>
<evidence type="ECO:0000256" key="1">
    <source>
        <dbReference type="ARBA" id="ARBA00022679"/>
    </source>
</evidence>
<dbReference type="CDD" id="cd00024">
    <property type="entry name" value="CD_CSD"/>
    <property type="match status" value="1"/>
</dbReference>
<dbReference type="InterPro" id="IPR001584">
    <property type="entry name" value="Integrase_cat-core"/>
</dbReference>
<evidence type="ECO:0000313" key="11">
    <source>
        <dbReference type="Proteomes" id="UP000507470"/>
    </source>
</evidence>
<dbReference type="InterPro" id="IPR050951">
    <property type="entry name" value="Retrovirus_Pol_polyprotein"/>
</dbReference>
<dbReference type="GO" id="GO:0015074">
    <property type="term" value="P:DNA integration"/>
    <property type="evidence" value="ECO:0007669"/>
    <property type="project" value="InterPro"/>
</dbReference>
<keyword evidence="5" id="KW-0378">Hydrolase</keyword>
<dbReference type="InterPro" id="IPR041373">
    <property type="entry name" value="RT_RNaseH"/>
</dbReference>
<evidence type="ECO:0000256" key="4">
    <source>
        <dbReference type="ARBA" id="ARBA00022759"/>
    </source>
</evidence>
<dbReference type="OrthoDB" id="6161384at2759"/>
<feature type="region of interest" description="Disordered" evidence="7">
    <location>
        <begin position="511"/>
        <end position="579"/>
    </location>
</feature>
<dbReference type="EMBL" id="CACVKT020006597">
    <property type="protein sequence ID" value="CAC5402687.1"/>
    <property type="molecule type" value="Genomic_DNA"/>
</dbReference>
<dbReference type="InterPro" id="IPR012337">
    <property type="entry name" value="RNaseH-like_sf"/>
</dbReference>
<evidence type="ECO:0000256" key="3">
    <source>
        <dbReference type="ARBA" id="ARBA00022722"/>
    </source>
</evidence>
<accession>A0A6J8D4W2</accession>
<dbReference type="AlphaFoldDB" id="A0A6J8D4W2"/>
<evidence type="ECO:0000256" key="2">
    <source>
        <dbReference type="ARBA" id="ARBA00022695"/>
    </source>
</evidence>
<evidence type="ECO:0000259" key="8">
    <source>
        <dbReference type="PROSITE" id="PS50013"/>
    </source>
</evidence>
<dbReference type="FunFam" id="3.30.420.10:FF:000032">
    <property type="entry name" value="Retrovirus-related Pol polyprotein from transposon 297-like Protein"/>
    <property type="match status" value="1"/>
</dbReference>
<dbReference type="SMART" id="SM00298">
    <property type="entry name" value="CHROMO"/>
    <property type="match status" value="1"/>
</dbReference>
<dbReference type="PROSITE" id="PS50013">
    <property type="entry name" value="CHROMO_2"/>
    <property type="match status" value="1"/>
</dbReference>
<proteinExistence type="predicted"/>
<dbReference type="GO" id="GO:0004519">
    <property type="term" value="F:endonuclease activity"/>
    <property type="evidence" value="ECO:0007669"/>
    <property type="project" value="UniProtKB-KW"/>
</dbReference>
<dbReference type="SUPFAM" id="SSF56672">
    <property type="entry name" value="DNA/RNA polymerases"/>
    <property type="match status" value="1"/>
</dbReference>
<dbReference type="PANTHER" id="PTHR37984:SF5">
    <property type="entry name" value="PROTEIN NYNRIN-LIKE"/>
    <property type="match status" value="1"/>
</dbReference>
<keyword evidence="11" id="KW-1185">Reference proteome</keyword>
<dbReference type="SUPFAM" id="SSF53098">
    <property type="entry name" value="Ribonuclease H-like"/>
    <property type="match status" value="1"/>
</dbReference>
<dbReference type="GO" id="GO:0016787">
    <property type="term" value="F:hydrolase activity"/>
    <property type="evidence" value="ECO:0007669"/>
    <property type="project" value="UniProtKB-KW"/>
</dbReference>
<keyword evidence="1" id="KW-0808">Transferase</keyword>
<evidence type="ECO:0000259" key="9">
    <source>
        <dbReference type="PROSITE" id="PS50994"/>
    </source>
</evidence>
<dbReference type="Pfam" id="PF17917">
    <property type="entry name" value="RT_RNaseH"/>
    <property type="match status" value="1"/>
</dbReference>